<evidence type="ECO:0000313" key="7">
    <source>
        <dbReference type="RefSeq" id="XP_032346488.1"/>
    </source>
</evidence>
<evidence type="ECO:0000256" key="4">
    <source>
        <dbReference type="SAM" id="MobiDB-lite"/>
    </source>
</evidence>
<gene>
    <name evidence="7" type="primary">VENTX</name>
</gene>
<dbReference type="CTD" id="27287"/>
<dbReference type="CDD" id="cd00086">
    <property type="entry name" value="homeodomain"/>
    <property type="match status" value="1"/>
</dbReference>
<feature type="compositionally biased region" description="Basic residues" evidence="4">
    <location>
        <begin position="17"/>
        <end position="33"/>
    </location>
</feature>
<dbReference type="PANTHER" id="PTHR24340">
    <property type="entry name" value="HOMEOBOX PROTEIN NKX"/>
    <property type="match status" value="1"/>
</dbReference>
<dbReference type="Pfam" id="PF00046">
    <property type="entry name" value="Homeodomain"/>
    <property type="match status" value="1"/>
</dbReference>
<dbReference type="AlphaFoldDB" id="A0A8B8TX41"/>
<keyword evidence="6" id="KW-1185">Reference proteome</keyword>
<keyword evidence="2 3" id="KW-0539">Nucleus</keyword>
<reference evidence="7" key="1">
    <citation type="submission" date="2025-08" db="UniProtKB">
        <authorList>
            <consortium name="RefSeq"/>
        </authorList>
    </citation>
    <scope>IDENTIFICATION</scope>
    <source>
        <tissue evidence="7">Ear skin</tissue>
    </source>
</reference>
<dbReference type="GO" id="GO:0000978">
    <property type="term" value="F:RNA polymerase II cis-regulatory region sequence-specific DNA binding"/>
    <property type="evidence" value="ECO:0007669"/>
    <property type="project" value="TreeGrafter"/>
</dbReference>
<dbReference type="SUPFAM" id="SSF46689">
    <property type="entry name" value="Homeodomain-like"/>
    <property type="match status" value="1"/>
</dbReference>
<evidence type="ECO:0000256" key="2">
    <source>
        <dbReference type="PROSITE-ProRule" id="PRU00108"/>
    </source>
</evidence>
<dbReference type="GO" id="GO:0005634">
    <property type="term" value="C:nucleus"/>
    <property type="evidence" value="ECO:0007669"/>
    <property type="project" value="UniProtKB-SubCell"/>
</dbReference>
<keyword evidence="2 3" id="KW-0371">Homeobox</keyword>
<dbReference type="GO" id="GO:0030154">
    <property type="term" value="P:cell differentiation"/>
    <property type="evidence" value="ECO:0007669"/>
    <property type="project" value="TreeGrafter"/>
</dbReference>
<dbReference type="PANTHER" id="PTHR24340:SF112">
    <property type="entry name" value="VENT HOMEOBOX"/>
    <property type="match status" value="1"/>
</dbReference>
<proteinExistence type="predicted"/>
<dbReference type="InterPro" id="IPR050394">
    <property type="entry name" value="Homeobox_NK-like"/>
</dbReference>
<dbReference type="GO" id="GO:0000981">
    <property type="term" value="F:DNA-binding transcription factor activity, RNA polymerase II-specific"/>
    <property type="evidence" value="ECO:0007669"/>
    <property type="project" value="TreeGrafter"/>
</dbReference>
<evidence type="ECO:0000256" key="1">
    <source>
        <dbReference type="ARBA" id="ARBA00004123"/>
    </source>
</evidence>
<feature type="region of interest" description="Disordered" evidence="4">
    <location>
        <begin position="1"/>
        <end position="131"/>
    </location>
</feature>
<dbReference type="RefSeq" id="XP_032346488.1">
    <property type="nucleotide sequence ID" value="XM_032490597.1"/>
</dbReference>
<feature type="DNA-binding region" description="Homeobox" evidence="2">
    <location>
        <begin position="277"/>
        <end position="323"/>
    </location>
</feature>
<dbReference type="PROSITE" id="PS50071">
    <property type="entry name" value="HOMEOBOX_2"/>
    <property type="match status" value="1"/>
</dbReference>
<dbReference type="GeneID" id="102511536"/>
<feature type="region of interest" description="Disordered" evidence="4">
    <location>
        <begin position="247"/>
        <end position="276"/>
    </location>
</feature>
<sequence length="472" mass="49008">MRLLPVGSSRTALQSPRTHHVSVCRVAPRRHTRSGQGRGRGPAQPSASPRSTGVPGLVAPFPEASGAPGTRTRPKRSEATAAPRAGTGDRPQDTPCSSCGTRVKPSRETGGGEGEGPTEPEGPSLTSPSHPVWLVASPTFLRSGATGLQQTGHWPSPRCPGSGHGDLQLPQRIPARPPPSVQRHYPAMPPSSALPGGCKRTSSFGSVDWLSQSSHTGLAHTSRPAEVSWGSLSASAQVYYRGEPHQTADMEEAKLSEVSAPGTPAAGPSKEADGTRAPRMRTAFTAEQVSALESSFQHRRYLGPLERRRLAQEMQLSEVQVRWPAGRVVACGRPLSDLTLPTGKDLVSEPPNEAQAPAAGLPAESALLRTPPPAPRPAQPPAAALPLGLPAWAPSSGPASGLFLGSPRSETSLPGFSVGLMQQAASGVLPPGVLPPGHWGLGAHTEPSFVQGSLGPVRPTGDWGCLLRKGGS</sequence>
<evidence type="ECO:0000313" key="6">
    <source>
        <dbReference type="Proteomes" id="UP000694856"/>
    </source>
</evidence>
<feature type="region of interest" description="Disordered" evidence="4">
    <location>
        <begin position="145"/>
        <end position="197"/>
    </location>
</feature>
<dbReference type="Proteomes" id="UP000694856">
    <property type="component" value="Chromosome 11"/>
</dbReference>
<protein>
    <submittedName>
        <fullName evidence="7">Homeobox protein VENTX isoform X1</fullName>
    </submittedName>
</protein>
<comment type="subcellular location">
    <subcellularLocation>
        <location evidence="1 2 3">Nucleus</location>
    </subcellularLocation>
</comment>
<dbReference type="KEGG" id="cfr:102511536"/>
<name>A0A8B8TX41_CAMFR</name>
<dbReference type="Gene3D" id="1.10.10.60">
    <property type="entry name" value="Homeodomain-like"/>
    <property type="match status" value="1"/>
</dbReference>
<feature type="domain" description="Homeobox" evidence="5">
    <location>
        <begin position="275"/>
        <end position="322"/>
    </location>
</feature>
<accession>A0A8B8TX41</accession>
<dbReference type="InterPro" id="IPR001356">
    <property type="entry name" value="HD"/>
</dbReference>
<dbReference type="InterPro" id="IPR009057">
    <property type="entry name" value="Homeodomain-like_sf"/>
</dbReference>
<organism evidence="6 7">
    <name type="scientific">Camelus ferus</name>
    <name type="common">Wild bactrian camel</name>
    <name type="synonym">Camelus bactrianus ferus</name>
    <dbReference type="NCBI Taxonomy" id="419612"/>
    <lineage>
        <taxon>Eukaryota</taxon>
        <taxon>Metazoa</taxon>
        <taxon>Chordata</taxon>
        <taxon>Craniata</taxon>
        <taxon>Vertebrata</taxon>
        <taxon>Euteleostomi</taxon>
        <taxon>Mammalia</taxon>
        <taxon>Eutheria</taxon>
        <taxon>Laurasiatheria</taxon>
        <taxon>Artiodactyla</taxon>
        <taxon>Tylopoda</taxon>
        <taxon>Camelidae</taxon>
        <taxon>Camelus</taxon>
    </lineage>
</organism>
<evidence type="ECO:0000259" key="5">
    <source>
        <dbReference type="PROSITE" id="PS50071"/>
    </source>
</evidence>
<dbReference type="SMART" id="SM00389">
    <property type="entry name" value="HOX"/>
    <property type="match status" value="1"/>
</dbReference>
<keyword evidence="2 3" id="KW-0238">DNA-binding</keyword>
<evidence type="ECO:0000256" key="3">
    <source>
        <dbReference type="RuleBase" id="RU000682"/>
    </source>
</evidence>